<name>A0A517NSX0_9BACT</name>
<accession>A0A517NSX0</accession>
<feature type="compositionally biased region" description="Basic and acidic residues" evidence="1">
    <location>
        <begin position="52"/>
        <end position="65"/>
    </location>
</feature>
<sequence length="108" mass="11208">MNIQPNHAAASVAGTPVAASRASAEASGTESTRHAADAIRLDDAAATADINEGGRADQRGGDGRQMRKRSGSNRDADTKDELDLSVSKETNSDPATDAPQPSRLDYEA</sequence>
<dbReference type="EMBL" id="CP036526">
    <property type="protein sequence ID" value="QDT10205.1"/>
    <property type="molecule type" value="Genomic_DNA"/>
</dbReference>
<organism evidence="2 3">
    <name type="scientific">Stieleria marina</name>
    <dbReference type="NCBI Taxonomy" id="1930275"/>
    <lineage>
        <taxon>Bacteria</taxon>
        <taxon>Pseudomonadati</taxon>
        <taxon>Planctomycetota</taxon>
        <taxon>Planctomycetia</taxon>
        <taxon>Pirellulales</taxon>
        <taxon>Pirellulaceae</taxon>
        <taxon>Stieleria</taxon>
    </lineage>
</organism>
<gene>
    <name evidence="2" type="ORF">K239x_21610</name>
</gene>
<evidence type="ECO:0000313" key="2">
    <source>
        <dbReference type="EMBL" id="QDT10205.1"/>
    </source>
</evidence>
<evidence type="ECO:0000256" key="1">
    <source>
        <dbReference type="SAM" id="MobiDB-lite"/>
    </source>
</evidence>
<dbReference type="AlphaFoldDB" id="A0A517NSX0"/>
<feature type="region of interest" description="Disordered" evidence="1">
    <location>
        <begin position="1"/>
        <end position="108"/>
    </location>
</feature>
<reference evidence="2 3" key="1">
    <citation type="submission" date="2019-02" db="EMBL/GenBank/DDBJ databases">
        <title>Deep-cultivation of Planctomycetes and their phenomic and genomic characterization uncovers novel biology.</title>
        <authorList>
            <person name="Wiegand S."/>
            <person name="Jogler M."/>
            <person name="Boedeker C."/>
            <person name="Pinto D."/>
            <person name="Vollmers J."/>
            <person name="Rivas-Marin E."/>
            <person name="Kohn T."/>
            <person name="Peeters S.H."/>
            <person name="Heuer A."/>
            <person name="Rast P."/>
            <person name="Oberbeckmann S."/>
            <person name="Bunk B."/>
            <person name="Jeske O."/>
            <person name="Meyerdierks A."/>
            <person name="Storesund J.E."/>
            <person name="Kallscheuer N."/>
            <person name="Luecker S."/>
            <person name="Lage O.M."/>
            <person name="Pohl T."/>
            <person name="Merkel B.J."/>
            <person name="Hornburger P."/>
            <person name="Mueller R.-W."/>
            <person name="Bruemmer F."/>
            <person name="Labrenz M."/>
            <person name="Spormann A.M."/>
            <person name="Op den Camp H."/>
            <person name="Overmann J."/>
            <person name="Amann R."/>
            <person name="Jetten M.S.M."/>
            <person name="Mascher T."/>
            <person name="Medema M.H."/>
            <person name="Devos D.P."/>
            <person name="Kaster A.-K."/>
            <person name="Ovreas L."/>
            <person name="Rohde M."/>
            <person name="Galperin M.Y."/>
            <person name="Jogler C."/>
        </authorList>
    </citation>
    <scope>NUCLEOTIDE SEQUENCE [LARGE SCALE GENOMIC DNA]</scope>
    <source>
        <strain evidence="2 3">K23_9</strain>
    </source>
</reference>
<feature type="compositionally biased region" description="Basic and acidic residues" evidence="1">
    <location>
        <begin position="72"/>
        <end position="82"/>
    </location>
</feature>
<dbReference type="RefSeq" id="WP_145417716.1">
    <property type="nucleotide sequence ID" value="NZ_CP036526.1"/>
</dbReference>
<feature type="compositionally biased region" description="Low complexity" evidence="1">
    <location>
        <begin position="8"/>
        <end position="20"/>
    </location>
</feature>
<evidence type="ECO:0000313" key="3">
    <source>
        <dbReference type="Proteomes" id="UP000319817"/>
    </source>
</evidence>
<protein>
    <submittedName>
        <fullName evidence="2">Uncharacterized protein</fullName>
    </submittedName>
</protein>
<proteinExistence type="predicted"/>
<dbReference type="Proteomes" id="UP000319817">
    <property type="component" value="Chromosome"/>
</dbReference>
<feature type="compositionally biased region" description="Basic and acidic residues" evidence="1">
    <location>
        <begin position="31"/>
        <end position="43"/>
    </location>
</feature>
<keyword evidence="3" id="KW-1185">Reference proteome</keyword>